<evidence type="ECO:0000256" key="6">
    <source>
        <dbReference type="ARBA" id="ARBA00022989"/>
    </source>
</evidence>
<feature type="non-terminal residue" evidence="12">
    <location>
        <position position="1"/>
    </location>
</feature>
<reference evidence="12" key="1">
    <citation type="submission" date="2021-04" db="EMBL/GenBank/DDBJ databases">
        <authorList>
            <consortium name="Molecular Ecology Group"/>
        </authorList>
    </citation>
    <scope>NUCLEOTIDE SEQUENCE</scope>
</reference>
<dbReference type="OrthoDB" id="10043921at2759"/>
<evidence type="ECO:0000256" key="11">
    <source>
        <dbReference type="SAM" id="Phobius"/>
    </source>
</evidence>
<evidence type="ECO:0000256" key="3">
    <source>
        <dbReference type="ARBA" id="ARBA00022448"/>
    </source>
</evidence>
<feature type="transmembrane region" description="Helical" evidence="11">
    <location>
        <begin position="74"/>
        <end position="99"/>
    </location>
</feature>
<evidence type="ECO:0000256" key="1">
    <source>
        <dbReference type="ARBA" id="ARBA00004651"/>
    </source>
</evidence>
<keyword evidence="3" id="KW-0813">Transport</keyword>
<evidence type="ECO:0000313" key="13">
    <source>
        <dbReference type="Proteomes" id="UP000678393"/>
    </source>
</evidence>
<evidence type="ECO:0000256" key="7">
    <source>
        <dbReference type="ARBA" id="ARBA00023053"/>
    </source>
</evidence>
<keyword evidence="5 11" id="KW-0812">Transmembrane</keyword>
<dbReference type="PROSITE" id="PS50283">
    <property type="entry name" value="NA_SOLUT_SYMP_3"/>
    <property type="match status" value="1"/>
</dbReference>
<name>A0A8S3Z499_9EUPU</name>
<keyword evidence="10" id="KW-0739">Sodium transport</keyword>
<evidence type="ECO:0000256" key="8">
    <source>
        <dbReference type="ARBA" id="ARBA00023065"/>
    </source>
</evidence>
<dbReference type="InterPro" id="IPR001734">
    <property type="entry name" value="Na/solute_symporter"/>
</dbReference>
<evidence type="ECO:0000256" key="4">
    <source>
        <dbReference type="ARBA" id="ARBA00022475"/>
    </source>
</evidence>
<dbReference type="Gene3D" id="1.20.1730.10">
    <property type="entry name" value="Sodium/glucose cotransporter"/>
    <property type="match status" value="1"/>
</dbReference>
<organism evidence="12 13">
    <name type="scientific">Candidula unifasciata</name>
    <dbReference type="NCBI Taxonomy" id="100452"/>
    <lineage>
        <taxon>Eukaryota</taxon>
        <taxon>Metazoa</taxon>
        <taxon>Spiralia</taxon>
        <taxon>Lophotrochozoa</taxon>
        <taxon>Mollusca</taxon>
        <taxon>Gastropoda</taxon>
        <taxon>Heterobranchia</taxon>
        <taxon>Euthyneura</taxon>
        <taxon>Panpulmonata</taxon>
        <taxon>Eupulmonata</taxon>
        <taxon>Stylommatophora</taxon>
        <taxon>Helicina</taxon>
        <taxon>Helicoidea</taxon>
        <taxon>Geomitridae</taxon>
        <taxon>Candidula</taxon>
    </lineage>
</organism>
<keyword evidence="8" id="KW-0406">Ion transport</keyword>
<comment type="caution">
    <text evidence="12">The sequence shown here is derived from an EMBL/GenBank/DDBJ whole genome shotgun (WGS) entry which is preliminary data.</text>
</comment>
<evidence type="ECO:0000256" key="2">
    <source>
        <dbReference type="ARBA" id="ARBA00006434"/>
    </source>
</evidence>
<feature type="transmembrane region" description="Helical" evidence="11">
    <location>
        <begin position="119"/>
        <end position="141"/>
    </location>
</feature>
<dbReference type="InterPro" id="IPR038377">
    <property type="entry name" value="Na/Glc_symporter_sf"/>
</dbReference>
<dbReference type="PANTHER" id="PTHR42985:SF40">
    <property type="entry name" value="LD47995P-RELATED"/>
    <property type="match status" value="1"/>
</dbReference>
<evidence type="ECO:0000256" key="9">
    <source>
        <dbReference type="ARBA" id="ARBA00023136"/>
    </source>
</evidence>
<evidence type="ECO:0000313" key="12">
    <source>
        <dbReference type="EMBL" id="CAG5122152.1"/>
    </source>
</evidence>
<accession>A0A8S3Z499</accession>
<dbReference type="InterPro" id="IPR051163">
    <property type="entry name" value="Sodium:Solute_Symporter_SSF"/>
</dbReference>
<sequence>GVIQAGGFQRIWSINEEWGRIQFFNFDPDPTVRHTVWNLIIGTALTNVGTFGVNQASVQRYSSLPTLASAKLSVTLNILGLIVIYVPVCLVGVVLFAYYAGKDCDPLASKLVDNSNQLVPYFVMEILNYPGVPGLFVSSLFSGAL</sequence>
<dbReference type="GO" id="GO:0015293">
    <property type="term" value="F:symporter activity"/>
    <property type="evidence" value="ECO:0007669"/>
    <property type="project" value="TreeGrafter"/>
</dbReference>
<dbReference type="AlphaFoldDB" id="A0A8S3Z499"/>
<dbReference type="PANTHER" id="PTHR42985">
    <property type="entry name" value="SODIUM-COUPLED MONOCARBOXYLATE TRANSPORTER"/>
    <property type="match status" value="1"/>
</dbReference>
<feature type="non-terminal residue" evidence="12">
    <location>
        <position position="145"/>
    </location>
</feature>
<comment type="similarity">
    <text evidence="2">Belongs to the sodium:solute symporter (SSF) (TC 2.A.21) family.</text>
</comment>
<keyword evidence="6 11" id="KW-1133">Transmembrane helix</keyword>
<dbReference type="GO" id="GO:0005886">
    <property type="term" value="C:plasma membrane"/>
    <property type="evidence" value="ECO:0007669"/>
    <property type="project" value="UniProtKB-SubCell"/>
</dbReference>
<dbReference type="EMBL" id="CAJHNH020001233">
    <property type="protein sequence ID" value="CAG5122152.1"/>
    <property type="molecule type" value="Genomic_DNA"/>
</dbReference>
<evidence type="ECO:0000256" key="5">
    <source>
        <dbReference type="ARBA" id="ARBA00022692"/>
    </source>
</evidence>
<protein>
    <submittedName>
        <fullName evidence="12">Uncharacterized protein</fullName>
    </submittedName>
</protein>
<keyword evidence="9 11" id="KW-0472">Membrane</keyword>
<keyword evidence="13" id="KW-1185">Reference proteome</keyword>
<keyword evidence="7" id="KW-0915">Sodium</keyword>
<evidence type="ECO:0000256" key="10">
    <source>
        <dbReference type="ARBA" id="ARBA00023201"/>
    </source>
</evidence>
<dbReference type="GO" id="GO:0006814">
    <property type="term" value="P:sodium ion transport"/>
    <property type="evidence" value="ECO:0007669"/>
    <property type="project" value="UniProtKB-KW"/>
</dbReference>
<gene>
    <name evidence="12" type="ORF">CUNI_LOCUS7710</name>
</gene>
<comment type="subcellular location">
    <subcellularLocation>
        <location evidence="1">Cell membrane</location>
        <topology evidence="1">Multi-pass membrane protein</topology>
    </subcellularLocation>
</comment>
<keyword evidence="4" id="KW-1003">Cell membrane</keyword>
<proteinExistence type="inferred from homology"/>
<dbReference type="Proteomes" id="UP000678393">
    <property type="component" value="Unassembled WGS sequence"/>
</dbReference>
<feature type="transmembrane region" description="Helical" evidence="11">
    <location>
        <begin position="35"/>
        <end position="53"/>
    </location>
</feature>